<protein>
    <submittedName>
        <fullName evidence="1">Uncharacterized protein</fullName>
    </submittedName>
</protein>
<comment type="caution">
    <text evidence="1">The sequence shown here is derived from an EMBL/GenBank/DDBJ whole genome shotgun (WGS) entry which is preliminary data.</text>
</comment>
<sequence length="165" mass="17834">MDRQVWRSALEAGKYELLSSESGGAEPMEVDSPAHLRAKDSSVRLLSQALSHIELGIERRFLKAPLGEEDFKKDQKTKKNKKKDEDQASEVTVVVSVRQCWSDGESLCSPAPVCLRCLCTCPLWSAASSGLDPSSTLAAESADAKETETTCCCVTAVIEGTTHTA</sequence>
<gene>
    <name evidence="1" type="ORF">JOQ06_000766</name>
</gene>
<dbReference type="EMBL" id="JAPTMU010000302">
    <property type="protein sequence ID" value="KAJ4919351.1"/>
    <property type="molecule type" value="Genomic_DNA"/>
</dbReference>
<evidence type="ECO:0000313" key="1">
    <source>
        <dbReference type="EMBL" id="KAJ4919351.1"/>
    </source>
</evidence>
<reference evidence="1" key="1">
    <citation type="submission" date="2022-11" db="EMBL/GenBank/DDBJ databases">
        <title>Chromosome-level genome of Pogonophryne albipinna.</title>
        <authorList>
            <person name="Jo E."/>
        </authorList>
    </citation>
    <scope>NUCLEOTIDE SEQUENCE</scope>
    <source>
        <strain evidence="1">SGF0006</strain>
        <tissue evidence="1">Muscle</tissue>
    </source>
</reference>
<proteinExistence type="predicted"/>
<dbReference type="Proteomes" id="UP001219934">
    <property type="component" value="Unassembled WGS sequence"/>
</dbReference>
<organism evidence="1 2">
    <name type="scientific">Pogonophryne albipinna</name>
    <dbReference type="NCBI Taxonomy" id="1090488"/>
    <lineage>
        <taxon>Eukaryota</taxon>
        <taxon>Metazoa</taxon>
        <taxon>Chordata</taxon>
        <taxon>Craniata</taxon>
        <taxon>Vertebrata</taxon>
        <taxon>Euteleostomi</taxon>
        <taxon>Actinopterygii</taxon>
        <taxon>Neopterygii</taxon>
        <taxon>Teleostei</taxon>
        <taxon>Neoteleostei</taxon>
        <taxon>Acanthomorphata</taxon>
        <taxon>Eupercaria</taxon>
        <taxon>Perciformes</taxon>
        <taxon>Notothenioidei</taxon>
        <taxon>Pogonophryne</taxon>
    </lineage>
</organism>
<dbReference type="AlphaFoldDB" id="A0AAD6A6Q6"/>
<name>A0AAD6A6Q6_9TELE</name>
<accession>A0AAD6A6Q6</accession>
<keyword evidence="2" id="KW-1185">Reference proteome</keyword>
<evidence type="ECO:0000313" key="2">
    <source>
        <dbReference type="Proteomes" id="UP001219934"/>
    </source>
</evidence>